<feature type="transmembrane region" description="Helical" evidence="7">
    <location>
        <begin position="400"/>
        <end position="421"/>
    </location>
</feature>
<accession>A0A5B7B1H1</accession>
<name>A0A5B7B1H1_DAVIN</name>
<keyword evidence="3 7" id="KW-0812">Transmembrane</keyword>
<proteinExistence type="inferred from homology"/>
<evidence type="ECO:0000256" key="4">
    <source>
        <dbReference type="ARBA" id="ARBA00022989"/>
    </source>
</evidence>
<comment type="similarity">
    <text evidence="2">Belongs to the TAPT1 family.</text>
</comment>
<keyword evidence="4 7" id="KW-1133">Transmembrane helix</keyword>
<evidence type="ECO:0000256" key="3">
    <source>
        <dbReference type="ARBA" id="ARBA00022692"/>
    </source>
</evidence>
<evidence type="ECO:0000256" key="1">
    <source>
        <dbReference type="ARBA" id="ARBA00004141"/>
    </source>
</evidence>
<evidence type="ECO:0000313" key="8">
    <source>
        <dbReference type="EMBL" id="MPA62405.1"/>
    </source>
</evidence>
<evidence type="ECO:0000256" key="6">
    <source>
        <dbReference type="SAM" id="MobiDB-lite"/>
    </source>
</evidence>
<keyword evidence="5 7" id="KW-0472">Membrane</keyword>
<feature type="transmembrane region" description="Helical" evidence="7">
    <location>
        <begin position="590"/>
        <end position="611"/>
    </location>
</feature>
<reference evidence="8" key="1">
    <citation type="submission" date="2019-08" db="EMBL/GenBank/DDBJ databases">
        <title>Reference gene set and small RNA set construction with multiple tissues from Davidia involucrata Baill.</title>
        <authorList>
            <person name="Yang H."/>
            <person name="Zhou C."/>
            <person name="Li G."/>
            <person name="Wang J."/>
            <person name="Gao P."/>
            <person name="Wang M."/>
            <person name="Wang R."/>
            <person name="Zhao Y."/>
        </authorList>
    </citation>
    <scope>NUCLEOTIDE SEQUENCE</scope>
    <source>
        <tissue evidence="8">Mixed with DoveR01_LX</tissue>
    </source>
</reference>
<evidence type="ECO:0000256" key="5">
    <source>
        <dbReference type="ARBA" id="ARBA00023136"/>
    </source>
</evidence>
<dbReference type="AlphaFoldDB" id="A0A5B7B1H1"/>
<evidence type="ECO:0000256" key="2">
    <source>
        <dbReference type="ARBA" id="ARBA00008803"/>
    </source>
</evidence>
<sequence length="634" mass="72264">MALRSTGRKPSFDILSASTSFEYDETSIYRSNSDPPVRENGDTSKSSAFESKSNRRKRKNKASKKKKMMMECSISEESVTDKGIDSIFDQKRTVLENGYFTNELEVNCKNYSVQSVVCEEVTVPEESVGSACTVFPVMEPEFQKLQGSDGYLVGALRQRNVNGSGGGGVEESMPWIDESAKEETISKEMESASGKQRVEPNGNVVRKLETAESLDWKRLMAEDPNYQFSVEKSPVKYFMEELYIGNSLRSTTTLGNEKERERVYDTIFRLPWRCELLIDVGFFVCLDSFLSMLTIMPMRILMTFWRLLKTRQFKRPSAADISDFGCFIVLSCGVFLLQQTDISLIYHMIRGQGTIKLYVVYNVLEIFDKLCQSFGGDVLQTLFNSAEGLASCSQDNMRYWIWRFISDEALAVAASIVHSFVLLAQAITLSTCIVAHNNALLALLVSNNFSEIKSNVFKRFSKDNIHSMVYFDSVERFHISAFLLFVLAQNILEAEGPWFESFLYNALLVYICEMMIDIIKHSFIAKFNDIKPIAFSEFLEDLCKQTLNIQTENGKKNLTFVPLAPACVVIRVLSPVYAAHLPYSPIPWRLFWIFLLSALTFVMLASLKVMIGMGLQKHATWYINRCRKRKLHFD</sequence>
<comment type="subcellular location">
    <subcellularLocation>
        <location evidence="1">Membrane</location>
        <topology evidence="1">Multi-pass membrane protein</topology>
    </subcellularLocation>
</comment>
<dbReference type="PANTHER" id="PTHR13317:SF4">
    <property type="entry name" value="TRANSMEMBRANE ANTERIOR POSTERIOR TRANSFORMATION PROTEIN 1 HOMOLOG"/>
    <property type="match status" value="1"/>
</dbReference>
<dbReference type="InterPro" id="IPR008010">
    <property type="entry name" value="Tatp1"/>
</dbReference>
<dbReference type="GO" id="GO:0005789">
    <property type="term" value="C:endoplasmic reticulum membrane"/>
    <property type="evidence" value="ECO:0007669"/>
    <property type="project" value="TreeGrafter"/>
</dbReference>
<feature type="transmembrane region" description="Helical" evidence="7">
    <location>
        <begin position="276"/>
        <end position="298"/>
    </location>
</feature>
<feature type="transmembrane region" description="Helical" evidence="7">
    <location>
        <begin position="558"/>
        <end position="578"/>
    </location>
</feature>
<protein>
    <recommendedName>
        <fullName evidence="9">Protein POLLEN DEFECTIVE IN GUIDANCE 1</fullName>
    </recommendedName>
</protein>
<gene>
    <name evidence="8" type="ORF">Din_031846</name>
</gene>
<feature type="transmembrane region" description="Helical" evidence="7">
    <location>
        <begin position="427"/>
        <end position="449"/>
    </location>
</feature>
<dbReference type="EMBL" id="GHES01031846">
    <property type="protein sequence ID" value="MPA62405.1"/>
    <property type="molecule type" value="Transcribed_RNA"/>
</dbReference>
<evidence type="ECO:0000256" key="7">
    <source>
        <dbReference type="SAM" id="Phobius"/>
    </source>
</evidence>
<feature type="region of interest" description="Disordered" evidence="6">
    <location>
        <begin position="25"/>
        <end position="69"/>
    </location>
</feature>
<feature type="compositionally biased region" description="Basic residues" evidence="6">
    <location>
        <begin position="54"/>
        <end position="67"/>
    </location>
</feature>
<dbReference type="PANTHER" id="PTHR13317">
    <property type="entry name" value="TRANSMEMBRANE ANTERIOR POSTERIOR TRANSFORMATION PROTEIN 1 HOMOLOG"/>
    <property type="match status" value="1"/>
</dbReference>
<dbReference type="Pfam" id="PF05346">
    <property type="entry name" value="DUF747"/>
    <property type="match status" value="1"/>
</dbReference>
<evidence type="ECO:0008006" key="9">
    <source>
        <dbReference type="Google" id="ProtNLM"/>
    </source>
</evidence>
<organism evidence="8">
    <name type="scientific">Davidia involucrata</name>
    <name type="common">Dove tree</name>
    <dbReference type="NCBI Taxonomy" id="16924"/>
    <lineage>
        <taxon>Eukaryota</taxon>
        <taxon>Viridiplantae</taxon>
        <taxon>Streptophyta</taxon>
        <taxon>Embryophyta</taxon>
        <taxon>Tracheophyta</taxon>
        <taxon>Spermatophyta</taxon>
        <taxon>Magnoliopsida</taxon>
        <taxon>eudicotyledons</taxon>
        <taxon>Gunneridae</taxon>
        <taxon>Pentapetalae</taxon>
        <taxon>asterids</taxon>
        <taxon>Cornales</taxon>
        <taxon>Nyssaceae</taxon>
        <taxon>Davidia</taxon>
    </lineage>
</organism>